<feature type="compositionally biased region" description="Pro residues" evidence="3">
    <location>
        <begin position="210"/>
        <end position="222"/>
    </location>
</feature>
<accession>A0A819C519</accession>
<proteinExistence type="inferred from homology"/>
<dbReference type="PANTHER" id="PTHR13076">
    <property type="entry name" value="COILED-COIL AND C2 DOMAIN-CONTAINING PROTEIN 1-LIKE"/>
    <property type="match status" value="1"/>
</dbReference>
<gene>
    <name evidence="5" type="ORF">JYZ213_LOCUS34023</name>
    <name evidence="6" type="ORF">OXD698_LOCUS18697</name>
</gene>
<feature type="compositionally biased region" description="Polar residues" evidence="3">
    <location>
        <begin position="54"/>
        <end position="71"/>
    </location>
</feature>
<dbReference type="SUPFAM" id="SSF49562">
    <property type="entry name" value="C2 domain (Calcium/lipid-binding domain, CaLB)"/>
    <property type="match status" value="1"/>
</dbReference>
<evidence type="ECO:0000259" key="4">
    <source>
        <dbReference type="PROSITE" id="PS50004"/>
    </source>
</evidence>
<dbReference type="Proteomes" id="UP000663844">
    <property type="component" value="Unassembled WGS sequence"/>
</dbReference>
<feature type="compositionally biased region" description="Acidic residues" evidence="3">
    <location>
        <begin position="39"/>
        <end position="50"/>
    </location>
</feature>
<feature type="region of interest" description="Disordered" evidence="3">
    <location>
        <begin position="862"/>
        <end position="894"/>
    </location>
</feature>
<dbReference type="PROSITE" id="PS50004">
    <property type="entry name" value="C2"/>
    <property type="match status" value="1"/>
</dbReference>
<organism evidence="6 7">
    <name type="scientific">Adineta steineri</name>
    <dbReference type="NCBI Taxonomy" id="433720"/>
    <lineage>
        <taxon>Eukaryota</taxon>
        <taxon>Metazoa</taxon>
        <taxon>Spiralia</taxon>
        <taxon>Gnathifera</taxon>
        <taxon>Rotifera</taxon>
        <taxon>Eurotatoria</taxon>
        <taxon>Bdelloidea</taxon>
        <taxon>Adinetida</taxon>
        <taxon>Adinetidae</taxon>
        <taxon>Adineta</taxon>
    </lineage>
</organism>
<dbReference type="InterPro" id="IPR035892">
    <property type="entry name" value="C2_domain_sf"/>
</dbReference>
<feature type="domain" description="C2" evidence="4">
    <location>
        <begin position="636"/>
        <end position="770"/>
    </location>
</feature>
<dbReference type="PANTHER" id="PTHR13076:SF9">
    <property type="entry name" value="COILED-COIL AND C2 DOMAIN-CONTAINING PROTEIN 1-LIKE"/>
    <property type="match status" value="1"/>
</dbReference>
<feature type="compositionally biased region" description="Low complexity" evidence="3">
    <location>
        <begin position="434"/>
        <end position="491"/>
    </location>
</feature>
<feature type="compositionally biased region" description="Basic and acidic residues" evidence="3">
    <location>
        <begin position="374"/>
        <end position="402"/>
    </location>
</feature>
<sequence>MFKSSKPSKPTRKPGGGAAMMKQMGFQMPNYDESGMGGGDDDDDDDDLEAELQRLQQGSGGNQRSKANNQKAGGAPQDLQSFHNHVGKLLQDIDKPINDDELSDVDEDELLAELNEITDDIESESHAPAQQTQVKSSGNILSLLETRQEMYVKASASAKASGDGAKARRLERQLKTVQELLQSARAGAPVNDSDIPPEVFIGGQAAPVPMQTPPPQPPPPAVPQSRAVPTSQLQSRVVPTSQLQPPPSSTASHSRDVPMAPTSHPRGIPLQKPSATVPAADNSVVLRPQANPTTTNADPAITRLKMLALQAKQQGDMTKAKEYILQLRELQGKSMTTASSVDRESYDNVPDDDAPPPPMPLKAPEPHTVMEALQQRHEELSKRGEEAAVKGDSSKARRMERLSKQYEEAIDATRKGRAYDYNGLPELPGFAPIPVQQSQPQPTGSSSSSSGVKATPSNAQPRPSQTQQQRPVPLTASSSSTTARKSQQAQTLRLKQEKFHKLAIQAKQQGDLDTAKKFLIAYKGLEQMITAAESGLPVDMSQVPVLPDDDSDMINDDDLPQDLAHADRDTIYRRLQEDLLRQIQLCARNEQIYAQMDGANSIRQANEYKQLEQRCAHDLEKLRKCFQHGLKPPLFHYERRQMNIVQTNNDLGDNDLEVIVLRGINLPVPAGISSSALETYVTIEFPYPTETPQVAKTRHAVGSTNAEFPESTHKFFIKRNDAKFKRLMNRKELKLAVFYKPGFLRSDRPLGVASIKLASLEQTCTLHESLDLYEAEHKKKVEGKLEVKLRIKEALGQTKASDILPQRWLVIDRFEEVSQNAKSSSSSTSRSAAPAITTIARIVPTGEAFGQLAINMAENKTHDEVVDSSQSNLSKEDRHKQRRTHQPTAVPVTTSPQSVQVLNYEASLLQQQIEQLRDRLDPDQLHQLQTKLRRIEEQSDQLVNSLRTGGKPVLKEHIHGLEELIDYYDQEAREYHQRHDTRKADMCLTKKKLVIKEIGTLTGQPPPSSVTSSRF</sequence>
<dbReference type="Pfam" id="PF21528">
    <property type="entry name" value="CC2D1A-B_DM14"/>
    <property type="match status" value="2"/>
</dbReference>
<dbReference type="SMART" id="SM00685">
    <property type="entry name" value="DM14"/>
    <property type="match status" value="3"/>
</dbReference>
<evidence type="ECO:0000313" key="7">
    <source>
        <dbReference type="Proteomes" id="UP000663844"/>
    </source>
</evidence>
<feature type="region of interest" description="Disordered" evidence="3">
    <location>
        <begin position="183"/>
        <end position="298"/>
    </location>
</feature>
<dbReference type="AlphaFoldDB" id="A0A819C519"/>
<feature type="region of interest" description="Disordered" evidence="3">
    <location>
        <begin position="420"/>
        <end position="492"/>
    </location>
</feature>
<protein>
    <recommendedName>
        <fullName evidence="4">C2 domain-containing protein</fullName>
    </recommendedName>
</protein>
<evidence type="ECO:0000256" key="3">
    <source>
        <dbReference type="SAM" id="MobiDB-lite"/>
    </source>
</evidence>
<comment type="similarity">
    <text evidence="1">Belongs to the CC2D1 family.</text>
</comment>
<comment type="caution">
    <text evidence="6">The sequence shown here is derived from an EMBL/GenBank/DDBJ whole genome shotgun (WGS) entry which is preliminary data.</text>
</comment>
<evidence type="ECO:0000313" key="6">
    <source>
        <dbReference type="EMBL" id="CAF3808686.1"/>
    </source>
</evidence>
<feature type="region of interest" description="Disordered" evidence="3">
    <location>
        <begin position="1"/>
        <end position="81"/>
    </location>
</feature>
<dbReference type="InterPro" id="IPR006608">
    <property type="entry name" value="CC2D1A/B_DM14"/>
</dbReference>
<dbReference type="EMBL" id="CAJNOG010000672">
    <property type="protein sequence ID" value="CAF1332284.1"/>
    <property type="molecule type" value="Genomic_DNA"/>
</dbReference>
<evidence type="ECO:0000256" key="1">
    <source>
        <dbReference type="ARBA" id="ARBA00010672"/>
    </source>
</evidence>
<dbReference type="Gene3D" id="2.60.40.150">
    <property type="entry name" value="C2 domain"/>
    <property type="match status" value="1"/>
</dbReference>
<dbReference type="EMBL" id="CAJOAZ010001394">
    <property type="protein sequence ID" value="CAF3808686.1"/>
    <property type="molecule type" value="Genomic_DNA"/>
</dbReference>
<dbReference type="InterPro" id="IPR039725">
    <property type="entry name" value="CC2D1A/B"/>
</dbReference>
<dbReference type="GO" id="GO:0001227">
    <property type="term" value="F:DNA-binding transcription repressor activity, RNA polymerase II-specific"/>
    <property type="evidence" value="ECO:0007669"/>
    <property type="project" value="InterPro"/>
</dbReference>
<keyword evidence="2" id="KW-0175">Coiled coil</keyword>
<evidence type="ECO:0000313" key="5">
    <source>
        <dbReference type="EMBL" id="CAF1332284.1"/>
    </source>
</evidence>
<dbReference type="SMART" id="SM00239">
    <property type="entry name" value="C2"/>
    <property type="match status" value="1"/>
</dbReference>
<name>A0A819C519_9BILA</name>
<dbReference type="InterPro" id="IPR000008">
    <property type="entry name" value="C2_dom"/>
</dbReference>
<dbReference type="Proteomes" id="UP000663845">
    <property type="component" value="Unassembled WGS sequence"/>
</dbReference>
<feature type="coiled-coil region" evidence="2">
    <location>
        <begin position="899"/>
        <end position="945"/>
    </location>
</feature>
<feature type="region of interest" description="Disordered" evidence="3">
    <location>
        <begin position="333"/>
        <end position="402"/>
    </location>
</feature>
<reference evidence="6" key="1">
    <citation type="submission" date="2021-02" db="EMBL/GenBank/DDBJ databases">
        <authorList>
            <person name="Nowell W R."/>
        </authorList>
    </citation>
    <scope>NUCLEOTIDE SEQUENCE</scope>
</reference>
<evidence type="ECO:0000256" key="2">
    <source>
        <dbReference type="SAM" id="Coils"/>
    </source>
</evidence>